<keyword evidence="3" id="KW-0813">Transport</keyword>
<dbReference type="SUPFAM" id="SSF103481">
    <property type="entry name" value="Multidrug resistance efflux transporter EmrE"/>
    <property type="match status" value="2"/>
</dbReference>
<protein>
    <submittedName>
        <fullName evidence="9">Glucose transporter</fullName>
    </submittedName>
</protein>
<dbReference type="CDD" id="cd23110">
    <property type="entry name" value="GRP"/>
    <property type="match status" value="1"/>
</dbReference>
<reference evidence="9 10" key="1">
    <citation type="submission" date="2020-03" db="EMBL/GenBank/DDBJ databases">
        <title>Weissella sp. nov., isolated from Cybister lewisianus.</title>
        <authorList>
            <person name="Hyun D.-W."/>
            <person name="Bae J.-W."/>
        </authorList>
    </citation>
    <scope>NUCLEOTIDE SEQUENCE [LARGE SCALE GENOMIC DNA]</scope>
    <source>
        <strain evidence="9 10">HDW19</strain>
    </source>
</reference>
<feature type="transmembrane region" description="Helical" evidence="8">
    <location>
        <begin position="163"/>
        <end position="183"/>
    </location>
</feature>
<keyword evidence="7 8" id="KW-0472">Membrane</keyword>
<evidence type="ECO:0000256" key="3">
    <source>
        <dbReference type="ARBA" id="ARBA00022448"/>
    </source>
</evidence>
<dbReference type="Proteomes" id="UP000500741">
    <property type="component" value="Chromosome"/>
</dbReference>
<sequence>MQASLLIALIPALAWGATGIVTTKMGGSAGQQSLGMTFGALIFGILTLVLYVIPSAGFDFAMNPRLWVVGFVSGLFWAVGTAGQFIGFKKMGVSVGNPISTGGQIVSNALMAAAVLGEWTTGKMWLFGSLAILSVVVGAILTSLPDAKTPKVENPNYDFKAGLLAMLISTLGFMMYFVLPNLLFKLGYISSAIHGAPNGNGLYYMTSVVGPQSIGQVLGAFIIVIFFLKERSIMFELPTWRNIVTGLVWAVGNVFMFVSAANPAVGQAVATTLSQMGVVVGVFGGIFILGEKKSKRQLVYAVIGSLLVVLGGIMISNLSIF</sequence>
<evidence type="ECO:0000313" key="9">
    <source>
        <dbReference type="EMBL" id="QIL50819.1"/>
    </source>
</evidence>
<feature type="transmembrane region" description="Helical" evidence="8">
    <location>
        <begin position="267"/>
        <end position="289"/>
    </location>
</feature>
<dbReference type="KEGG" id="wco:G7084_05520"/>
<evidence type="ECO:0000256" key="5">
    <source>
        <dbReference type="ARBA" id="ARBA00022692"/>
    </source>
</evidence>
<keyword evidence="5 8" id="KW-0812">Transmembrane</keyword>
<feature type="transmembrane region" description="Helical" evidence="8">
    <location>
        <begin position="240"/>
        <end position="261"/>
    </location>
</feature>
<dbReference type="GO" id="GO:0005886">
    <property type="term" value="C:plasma membrane"/>
    <property type="evidence" value="ECO:0007669"/>
    <property type="project" value="UniProtKB-SubCell"/>
</dbReference>
<dbReference type="GO" id="GO:0015144">
    <property type="term" value="F:carbohydrate transmembrane transporter activity"/>
    <property type="evidence" value="ECO:0007669"/>
    <property type="project" value="InterPro"/>
</dbReference>
<evidence type="ECO:0000256" key="8">
    <source>
        <dbReference type="SAM" id="Phobius"/>
    </source>
</evidence>
<dbReference type="EMBL" id="CP049888">
    <property type="protein sequence ID" value="QIL50819.1"/>
    <property type="molecule type" value="Genomic_DNA"/>
</dbReference>
<feature type="transmembrane region" description="Helical" evidence="8">
    <location>
        <begin position="203"/>
        <end position="228"/>
    </location>
</feature>
<name>A0A6G8B0S1_9LACO</name>
<feature type="transmembrane region" description="Helical" evidence="8">
    <location>
        <begin position="124"/>
        <end position="142"/>
    </location>
</feature>
<dbReference type="InterPro" id="IPR010651">
    <property type="entry name" value="Sugar_transport"/>
</dbReference>
<dbReference type="PANTHER" id="PTHR16119">
    <property type="entry name" value="TRANSMEMBRANE PROTEIN 144"/>
    <property type="match status" value="1"/>
</dbReference>
<keyword evidence="6 8" id="KW-1133">Transmembrane helix</keyword>
<evidence type="ECO:0000256" key="2">
    <source>
        <dbReference type="ARBA" id="ARBA00006117"/>
    </source>
</evidence>
<organism evidence="9 10">
    <name type="scientific">Weissella coleopterorum</name>
    <dbReference type="NCBI Taxonomy" id="2714949"/>
    <lineage>
        <taxon>Bacteria</taxon>
        <taxon>Bacillati</taxon>
        <taxon>Bacillota</taxon>
        <taxon>Bacilli</taxon>
        <taxon>Lactobacillales</taxon>
        <taxon>Lactobacillaceae</taxon>
        <taxon>Weissella</taxon>
    </lineage>
</organism>
<dbReference type="AlphaFoldDB" id="A0A6G8B0S1"/>
<comment type="similarity">
    <text evidence="2">Belongs to the GRP transporter (TC 2.A.7.5) family.</text>
</comment>
<accession>A0A6G8B0S1</accession>
<keyword evidence="10" id="KW-1185">Reference proteome</keyword>
<dbReference type="Pfam" id="PF06800">
    <property type="entry name" value="Sugar_transport"/>
    <property type="match status" value="1"/>
</dbReference>
<dbReference type="InterPro" id="IPR037185">
    <property type="entry name" value="EmrE-like"/>
</dbReference>
<comment type="subcellular location">
    <subcellularLocation>
        <location evidence="1">Cell membrane</location>
        <topology evidence="1">Multi-pass membrane protein</topology>
    </subcellularLocation>
</comment>
<feature type="transmembrane region" description="Helical" evidence="8">
    <location>
        <begin position="298"/>
        <end position="320"/>
    </location>
</feature>
<feature type="transmembrane region" description="Helical" evidence="8">
    <location>
        <begin position="35"/>
        <end position="54"/>
    </location>
</feature>
<gene>
    <name evidence="9" type="ORF">G7084_05520</name>
</gene>
<evidence type="ECO:0000256" key="7">
    <source>
        <dbReference type="ARBA" id="ARBA00023136"/>
    </source>
</evidence>
<evidence type="ECO:0000313" key="10">
    <source>
        <dbReference type="Proteomes" id="UP000500741"/>
    </source>
</evidence>
<evidence type="ECO:0000256" key="1">
    <source>
        <dbReference type="ARBA" id="ARBA00004651"/>
    </source>
</evidence>
<dbReference type="RefSeq" id="WP_166010791.1">
    <property type="nucleotide sequence ID" value="NZ_CP049888.1"/>
</dbReference>
<evidence type="ECO:0000256" key="6">
    <source>
        <dbReference type="ARBA" id="ARBA00022989"/>
    </source>
</evidence>
<keyword evidence="4 9" id="KW-0762">Sugar transport</keyword>
<feature type="transmembrane region" description="Helical" evidence="8">
    <location>
        <begin position="66"/>
        <end position="88"/>
    </location>
</feature>
<dbReference type="PANTHER" id="PTHR16119:SF17">
    <property type="entry name" value="TRANSMEMBRANE PROTEIN 144"/>
    <property type="match status" value="1"/>
</dbReference>
<evidence type="ECO:0000256" key="4">
    <source>
        <dbReference type="ARBA" id="ARBA00022597"/>
    </source>
</evidence>
<proteinExistence type="inferred from homology"/>